<feature type="compositionally biased region" description="Polar residues" evidence="1">
    <location>
        <begin position="101"/>
        <end position="117"/>
    </location>
</feature>
<evidence type="ECO:0000256" key="1">
    <source>
        <dbReference type="SAM" id="MobiDB-lite"/>
    </source>
</evidence>
<feature type="region of interest" description="Disordered" evidence="1">
    <location>
        <begin position="101"/>
        <end position="126"/>
    </location>
</feature>
<reference evidence="2" key="3">
    <citation type="submission" date="2025-09" db="UniProtKB">
        <authorList>
            <consortium name="Ensembl"/>
        </authorList>
    </citation>
    <scope>IDENTIFICATION</scope>
</reference>
<protein>
    <submittedName>
        <fullName evidence="2">Uncharacterized protein</fullName>
    </submittedName>
</protein>
<dbReference type="Ensembl" id="ENSPEMT00000039954.1">
    <property type="protein sequence ID" value="ENSPEMP00000034806.1"/>
    <property type="gene ID" value="ENSPEMG00000029850.1"/>
</dbReference>
<organism evidence="2 3">
    <name type="scientific">Peromyscus maniculatus bairdii</name>
    <name type="common">Prairie deer mouse</name>
    <dbReference type="NCBI Taxonomy" id="230844"/>
    <lineage>
        <taxon>Eukaryota</taxon>
        <taxon>Metazoa</taxon>
        <taxon>Chordata</taxon>
        <taxon>Craniata</taxon>
        <taxon>Vertebrata</taxon>
        <taxon>Euteleostomi</taxon>
        <taxon>Mammalia</taxon>
        <taxon>Eutheria</taxon>
        <taxon>Euarchontoglires</taxon>
        <taxon>Glires</taxon>
        <taxon>Rodentia</taxon>
        <taxon>Myomorpha</taxon>
        <taxon>Muroidea</taxon>
        <taxon>Cricetidae</taxon>
        <taxon>Neotominae</taxon>
        <taxon>Peromyscus</taxon>
    </lineage>
</organism>
<name>A0A8C8ULK3_PERMB</name>
<reference evidence="2" key="2">
    <citation type="submission" date="2025-08" db="UniProtKB">
        <authorList>
            <consortium name="Ensembl"/>
        </authorList>
    </citation>
    <scope>IDENTIFICATION</scope>
</reference>
<sequence length="126" mass="13151">RSRGRGVCGGLGPAEAPAGLNRGGGVRSLPASWDRFLTTLLRINSIAHAVMQFDIKLEKHIGIEDTGFGYVPDSGGLDDVLNDELLNGLVFGRTLGAVSARSTPSVAPSPRTFSKPATSPLKCSGF</sequence>
<evidence type="ECO:0000313" key="3">
    <source>
        <dbReference type="Proteomes" id="UP000694547"/>
    </source>
</evidence>
<dbReference type="Proteomes" id="UP000694547">
    <property type="component" value="Chromosome 20"/>
</dbReference>
<evidence type="ECO:0000313" key="2">
    <source>
        <dbReference type="Ensembl" id="ENSPEMP00000034806.1"/>
    </source>
</evidence>
<dbReference type="AlphaFoldDB" id="A0A8C8ULK3"/>
<reference evidence="2 3" key="1">
    <citation type="submission" date="2018-10" db="EMBL/GenBank/DDBJ databases">
        <title>Improved assembly of the deer mouse Peromyscus maniculatus genome.</title>
        <authorList>
            <person name="Lassance J.-M."/>
            <person name="Hoekstra H.E."/>
        </authorList>
    </citation>
    <scope>NUCLEOTIDE SEQUENCE [LARGE SCALE GENOMIC DNA]</scope>
</reference>
<accession>A0A8C8ULK3</accession>
<keyword evidence="3" id="KW-1185">Reference proteome</keyword>
<proteinExistence type="predicted"/>